<sequence>MRLQLVCLLFGVFIGPAIPVSLVNKFLYLPAADGSLQRPLFDSVKSSQTIQKKVSGTIYEQLANDPKQVDTIHVTIHAYTIRTYGRFSRLTKALNLVQDVASLTFFAPPDDVLRRPSHAHFEAKHDSESPLAELITDSTCATGAMSCWTRFEDAAFAFDLLDKADTLSADGDKHHEWIKILKHILRAILNYHIIPTDAYDTDELGRNMTYPTNLRIDETLDGQALRLRVTQTYIPPVTRVNSRRRVSQSNIEAANGVIHVVDGPLFPPPSVFQELYMYPRLFSTLTTALQRSGLTRNLDLRWIRGKGLRGTPLVTVFAPTNRAFETLPKKLRAYLFSPFGERVLKKLLEYHIVPKVVLHSSQEPSFRTPSNL</sequence>
<dbReference type="Pfam" id="PF02469">
    <property type="entry name" value="Fasciclin"/>
    <property type="match status" value="2"/>
</dbReference>
<gene>
    <name evidence="3" type="ORF">CVT26_009828</name>
</gene>
<keyword evidence="4" id="KW-1185">Reference proteome</keyword>
<dbReference type="InterPro" id="IPR036378">
    <property type="entry name" value="FAS1_dom_sf"/>
</dbReference>
<dbReference type="SMART" id="SM00554">
    <property type="entry name" value="FAS1"/>
    <property type="match status" value="1"/>
</dbReference>
<dbReference type="OrthoDB" id="7700931at2759"/>
<feature type="domain" description="FAS1" evidence="2">
    <location>
        <begin position="269"/>
        <end position="372"/>
    </location>
</feature>
<feature type="signal peptide" evidence="1">
    <location>
        <begin position="1"/>
        <end position="19"/>
    </location>
</feature>
<reference evidence="3 4" key="1">
    <citation type="journal article" date="2018" name="Evol. Lett.">
        <title>Horizontal gene cluster transfer increased hallucinogenic mushroom diversity.</title>
        <authorList>
            <person name="Reynolds H.T."/>
            <person name="Vijayakumar V."/>
            <person name="Gluck-Thaler E."/>
            <person name="Korotkin H.B."/>
            <person name="Matheny P.B."/>
            <person name="Slot J.C."/>
        </authorList>
    </citation>
    <scope>NUCLEOTIDE SEQUENCE [LARGE SCALE GENOMIC DNA]</scope>
    <source>
        <strain evidence="3 4">SRW20</strain>
    </source>
</reference>
<feature type="domain" description="FAS1" evidence="2">
    <location>
        <begin position="71"/>
        <end position="265"/>
    </location>
</feature>
<accession>A0A409VKX6</accession>
<dbReference type="STRING" id="231916.A0A409VKX6"/>
<organism evidence="3 4">
    <name type="scientific">Gymnopilus dilepis</name>
    <dbReference type="NCBI Taxonomy" id="231916"/>
    <lineage>
        <taxon>Eukaryota</taxon>
        <taxon>Fungi</taxon>
        <taxon>Dikarya</taxon>
        <taxon>Basidiomycota</taxon>
        <taxon>Agaricomycotina</taxon>
        <taxon>Agaricomycetes</taxon>
        <taxon>Agaricomycetidae</taxon>
        <taxon>Agaricales</taxon>
        <taxon>Agaricineae</taxon>
        <taxon>Hymenogastraceae</taxon>
        <taxon>Gymnopilus</taxon>
    </lineage>
</organism>
<dbReference type="InterPro" id="IPR000782">
    <property type="entry name" value="FAS1_domain"/>
</dbReference>
<dbReference type="GO" id="GO:0000329">
    <property type="term" value="C:fungal-type vacuole membrane"/>
    <property type="evidence" value="ECO:0007669"/>
    <property type="project" value="TreeGrafter"/>
</dbReference>
<proteinExistence type="predicted"/>
<evidence type="ECO:0000259" key="2">
    <source>
        <dbReference type="PROSITE" id="PS50213"/>
    </source>
</evidence>
<evidence type="ECO:0000313" key="3">
    <source>
        <dbReference type="EMBL" id="PPQ66888.1"/>
    </source>
</evidence>
<comment type="caution">
    <text evidence="3">The sequence shown here is derived from an EMBL/GenBank/DDBJ whole genome shotgun (WGS) entry which is preliminary data.</text>
</comment>
<evidence type="ECO:0000313" key="4">
    <source>
        <dbReference type="Proteomes" id="UP000284706"/>
    </source>
</evidence>
<dbReference type="InterPro" id="IPR050904">
    <property type="entry name" value="Adhesion/Biosynth-related"/>
</dbReference>
<dbReference type="Proteomes" id="UP000284706">
    <property type="component" value="Unassembled WGS sequence"/>
</dbReference>
<evidence type="ECO:0000256" key="1">
    <source>
        <dbReference type="SAM" id="SignalP"/>
    </source>
</evidence>
<dbReference type="Gene3D" id="2.30.180.10">
    <property type="entry name" value="FAS1 domain"/>
    <property type="match status" value="2"/>
</dbReference>
<dbReference type="AlphaFoldDB" id="A0A409VKX6"/>
<protein>
    <recommendedName>
        <fullName evidence="2">FAS1 domain-containing protein</fullName>
    </recommendedName>
</protein>
<keyword evidence="1" id="KW-0732">Signal</keyword>
<dbReference type="PANTHER" id="PTHR10900">
    <property type="entry name" value="PERIOSTIN-RELATED"/>
    <property type="match status" value="1"/>
</dbReference>
<name>A0A409VKX6_9AGAR</name>
<dbReference type="GO" id="GO:0005615">
    <property type="term" value="C:extracellular space"/>
    <property type="evidence" value="ECO:0007669"/>
    <property type="project" value="TreeGrafter"/>
</dbReference>
<feature type="chain" id="PRO_5019234114" description="FAS1 domain-containing protein" evidence="1">
    <location>
        <begin position="20"/>
        <end position="372"/>
    </location>
</feature>
<dbReference type="InParanoid" id="A0A409VKX6"/>
<dbReference type="SUPFAM" id="SSF82153">
    <property type="entry name" value="FAS1 domain"/>
    <property type="match status" value="2"/>
</dbReference>
<dbReference type="PROSITE" id="PS50213">
    <property type="entry name" value="FAS1"/>
    <property type="match status" value="2"/>
</dbReference>
<dbReference type="PANTHER" id="PTHR10900:SF122">
    <property type="entry name" value="FAS1 DOMAIN-CONTAINING PROTEIN"/>
    <property type="match status" value="1"/>
</dbReference>
<dbReference type="EMBL" id="NHYE01005619">
    <property type="protein sequence ID" value="PPQ66888.1"/>
    <property type="molecule type" value="Genomic_DNA"/>
</dbReference>
<dbReference type="GO" id="GO:0016236">
    <property type="term" value="P:macroautophagy"/>
    <property type="evidence" value="ECO:0007669"/>
    <property type="project" value="TreeGrafter"/>
</dbReference>